<comment type="caution">
    <text evidence="1">The sequence shown here is derived from an EMBL/GenBank/DDBJ whole genome shotgun (WGS) entry which is preliminary data.</text>
</comment>
<dbReference type="AlphaFoldDB" id="S9PCW4"/>
<dbReference type="Proteomes" id="UP000011682">
    <property type="component" value="Unassembled WGS sequence"/>
</dbReference>
<name>S9PCW4_CYSF2</name>
<dbReference type="InterPro" id="IPR052345">
    <property type="entry name" value="Rad_response_metalloprotease"/>
</dbReference>
<dbReference type="PANTHER" id="PTHR43236">
    <property type="entry name" value="ANTITOXIN HIGA1"/>
    <property type="match status" value="1"/>
</dbReference>
<gene>
    <name evidence="1" type="ORF">D187_001593</name>
</gene>
<dbReference type="PANTHER" id="PTHR43236:SF1">
    <property type="entry name" value="BLL7220 PROTEIN"/>
    <property type="match status" value="1"/>
</dbReference>
<sequence length="150" mass="17017">MEELMLLKKKYGLSMQAWAHRARDLGIIGDAAYKRLWEQFDANGWREQEPVAFIGSEEPVRLKLLTLRALAEGVITPIRAEELCSGCTGDTARVDSTIPRLSVRELRKQPPEMREEALRQSVVAVEADYRNDADLTAFEAFGEHDFHVDS</sequence>
<protein>
    <submittedName>
        <fullName evidence="1">Uncharacterized protein</fullName>
    </submittedName>
</protein>
<organism evidence="1 2">
    <name type="scientific">Cystobacter fuscus (strain ATCC 25194 / DSM 2262 / NBRC 100088 / M29)</name>
    <dbReference type="NCBI Taxonomy" id="1242864"/>
    <lineage>
        <taxon>Bacteria</taxon>
        <taxon>Pseudomonadati</taxon>
        <taxon>Myxococcota</taxon>
        <taxon>Myxococcia</taxon>
        <taxon>Myxococcales</taxon>
        <taxon>Cystobacterineae</taxon>
        <taxon>Archangiaceae</taxon>
        <taxon>Cystobacter</taxon>
    </lineage>
</organism>
<evidence type="ECO:0000313" key="2">
    <source>
        <dbReference type="Proteomes" id="UP000011682"/>
    </source>
</evidence>
<accession>S9PCW4</accession>
<evidence type="ECO:0000313" key="1">
    <source>
        <dbReference type="EMBL" id="EPX60941.1"/>
    </source>
</evidence>
<dbReference type="EMBL" id="ANAH02000011">
    <property type="protein sequence ID" value="EPX60941.1"/>
    <property type="molecule type" value="Genomic_DNA"/>
</dbReference>
<keyword evidence="2" id="KW-1185">Reference proteome</keyword>
<reference evidence="1" key="1">
    <citation type="submission" date="2013-05" db="EMBL/GenBank/DDBJ databases">
        <title>Genome assembly of Cystobacter fuscus DSM 2262.</title>
        <authorList>
            <person name="Sharma G."/>
            <person name="Khatri I."/>
            <person name="Kaur C."/>
            <person name="Mayilraj S."/>
            <person name="Subramanian S."/>
        </authorList>
    </citation>
    <scope>NUCLEOTIDE SEQUENCE [LARGE SCALE GENOMIC DNA]</scope>
    <source>
        <strain evidence="1">DSM 2262</strain>
    </source>
</reference>
<proteinExistence type="predicted"/>
<dbReference type="eggNOG" id="COG2856">
    <property type="taxonomic scope" value="Bacteria"/>
</dbReference>